<evidence type="ECO:0000313" key="3">
    <source>
        <dbReference type="Proteomes" id="UP001634393"/>
    </source>
</evidence>
<feature type="compositionally biased region" description="Polar residues" evidence="1">
    <location>
        <begin position="75"/>
        <end position="90"/>
    </location>
</feature>
<reference evidence="2 3" key="1">
    <citation type="submission" date="2024-12" db="EMBL/GenBank/DDBJ databases">
        <title>The unique morphological basis and parallel evolutionary history of personate flowers in Penstemon.</title>
        <authorList>
            <person name="Depatie T.H."/>
            <person name="Wessinger C.A."/>
        </authorList>
    </citation>
    <scope>NUCLEOTIDE SEQUENCE [LARGE SCALE GENOMIC DNA]</scope>
    <source>
        <strain evidence="2">WTNN_2</strain>
        <tissue evidence="2">Leaf</tissue>
    </source>
</reference>
<gene>
    <name evidence="2" type="ORF">ACJIZ3_021449</name>
</gene>
<dbReference type="EMBL" id="JBJXBP010000006">
    <property type="protein sequence ID" value="KAL3825420.1"/>
    <property type="molecule type" value="Genomic_DNA"/>
</dbReference>
<evidence type="ECO:0000256" key="1">
    <source>
        <dbReference type="SAM" id="MobiDB-lite"/>
    </source>
</evidence>
<organism evidence="2 3">
    <name type="scientific">Penstemon smallii</name>
    <dbReference type="NCBI Taxonomy" id="265156"/>
    <lineage>
        <taxon>Eukaryota</taxon>
        <taxon>Viridiplantae</taxon>
        <taxon>Streptophyta</taxon>
        <taxon>Embryophyta</taxon>
        <taxon>Tracheophyta</taxon>
        <taxon>Spermatophyta</taxon>
        <taxon>Magnoliopsida</taxon>
        <taxon>eudicotyledons</taxon>
        <taxon>Gunneridae</taxon>
        <taxon>Pentapetalae</taxon>
        <taxon>asterids</taxon>
        <taxon>lamiids</taxon>
        <taxon>Lamiales</taxon>
        <taxon>Plantaginaceae</taxon>
        <taxon>Cheloneae</taxon>
        <taxon>Penstemon</taxon>
    </lineage>
</organism>
<sequence>MQDMEYEDKMTRVRRDMDNMMQQWQMMMTQGSMLHQPLAAPFNPSLTSPFHPSVGSFHMSSPMFRYMGNIAPFPHQSTQIPPQAQSSPQDMTRPLFLSNDHDSK</sequence>
<dbReference type="AlphaFoldDB" id="A0ABD3SLP6"/>
<protein>
    <submittedName>
        <fullName evidence="2">Uncharacterized protein</fullName>
    </submittedName>
</protein>
<accession>A0ABD3SLP6</accession>
<name>A0ABD3SLP6_9LAMI</name>
<dbReference type="Proteomes" id="UP001634393">
    <property type="component" value="Unassembled WGS sequence"/>
</dbReference>
<evidence type="ECO:0000313" key="2">
    <source>
        <dbReference type="EMBL" id="KAL3825420.1"/>
    </source>
</evidence>
<feature type="region of interest" description="Disordered" evidence="1">
    <location>
        <begin position="70"/>
        <end position="104"/>
    </location>
</feature>
<comment type="caution">
    <text evidence="2">The sequence shown here is derived from an EMBL/GenBank/DDBJ whole genome shotgun (WGS) entry which is preliminary data.</text>
</comment>
<proteinExistence type="predicted"/>
<keyword evidence="3" id="KW-1185">Reference proteome</keyword>